<dbReference type="CDD" id="cd00427">
    <property type="entry name" value="Ribosomal_L29_HIP"/>
    <property type="match status" value="1"/>
</dbReference>
<evidence type="ECO:0000313" key="6">
    <source>
        <dbReference type="EMBL" id="MDT0632057.1"/>
    </source>
</evidence>
<protein>
    <recommendedName>
        <fullName evidence="4 5">Large ribosomal subunit protein uL29</fullName>
    </recommendedName>
</protein>
<keyword evidence="2 5" id="KW-0689">Ribosomal protein</keyword>
<dbReference type="EMBL" id="JAVRHT010000021">
    <property type="protein sequence ID" value="MDT0632057.1"/>
    <property type="molecule type" value="Genomic_DNA"/>
</dbReference>
<organism evidence="6 7">
    <name type="scientific">Rubrivirga litoralis</name>
    <dbReference type="NCBI Taxonomy" id="3075598"/>
    <lineage>
        <taxon>Bacteria</taxon>
        <taxon>Pseudomonadati</taxon>
        <taxon>Rhodothermota</taxon>
        <taxon>Rhodothermia</taxon>
        <taxon>Rhodothermales</taxon>
        <taxon>Rubricoccaceae</taxon>
        <taxon>Rubrivirga</taxon>
    </lineage>
</organism>
<comment type="caution">
    <text evidence="6">The sequence shown here is derived from an EMBL/GenBank/DDBJ whole genome shotgun (WGS) entry which is preliminary data.</text>
</comment>
<dbReference type="HAMAP" id="MF_00374">
    <property type="entry name" value="Ribosomal_uL29"/>
    <property type="match status" value="1"/>
</dbReference>
<dbReference type="NCBIfam" id="TIGR00012">
    <property type="entry name" value="L29"/>
    <property type="match status" value="1"/>
</dbReference>
<sequence length="73" mass="8455">MKANDIREMSAAEIEQRIDEETRDITDLKFRRTVTGLENPIVLRDKRRAIARMKTVLREKQTPDTPRATATDA</sequence>
<dbReference type="Proteomes" id="UP001267426">
    <property type="component" value="Unassembled WGS sequence"/>
</dbReference>
<evidence type="ECO:0000256" key="1">
    <source>
        <dbReference type="ARBA" id="ARBA00009254"/>
    </source>
</evidence>
<reference evidence="6 7" key="1">
    <citation type="submission" date="2023-09" db="EMBL/GenBank/DDBJ databases">
        <authorList>
            <person name="Rey-Velasco X."/>
        </authorList>
    </citation>
    <scope>NUCLEOTIDE SEQUENCE [LARGE SCALE GENOMIC DNA]</scope>
    <source>
        <strain evidence="6 7">F394</strain>
    </source>
</reference>
<dbReference type="SUPFAM" id="SSF46561">
    <property type="entry name" value="Ribosomal protein L29 (L29p)"/>
    <property type="match status" value="1"/>
</dbReference>
<dbReference type="Gene3D" id="1.10.287.310">
    <property type="match status" value="1"/>
</dbReference>
<evidence type="ECO:0000256" key="5">
    <source>
        <dbReference type="HAMAP-Rule" id="MF_00374"/>
    </source>
</evidence>
<proteinExistence type="inferred from homology"/>
<evidence type="ECO:0000256" key="2">
    <source>
        <dbReference type="ARBA" id="ARBA00022980"/>
    </source>
</evidence>
<dbReference type="InterPro" id="IPR036049">
    <property type="entry name" value="Ribosomal_uL29_sf"/>
</dbReference>
<dbReference type="RefSeq" id="WP_311663621.1">
    <property type="nucleotide sequence ID" value="NZ_JAVRHT010000021.1"/>
</dbReference>
<dbReference type="InterPro" id="IPR001854">
    <property type="entry name" value="Ribosomal_uL29"/>
</dbReference>
<gene>
    <name evidence="5 6" type="primary">rpmC</name>
    <name evidence="6" type="ORF">RM540_09905</name>
</gene>
<dbReference type="GO" id="GO:0005840">
    <property type="term" value="C:ribosome"/>
    <property type="evidence" value="ECO:0007669"/>
    <property type="project" value="UniProtKB-KW"/>
</dbReference>
<evidence type="ECO:0000256" key="4">
    <source>
        <dbReference type="ARBA" id="ARBA00035204"/>
    </source>
</evidence>
<keyword evidence="7" id="KW-1185">Reference proteome</keyword>
<comment type="similarity">
    <text evidence="1 5">Belongs to the universal ribosomal protein uL29 family.</text>
</comment>
<evidence type="ECO:0000256" key="3">
    <source>
        <dbReference type="ARBA" id="ARBA00023274"/>
    </source>
</evidence>
<accession>A0ABU3BRZ6</accession>
<name>A0ABU3BRZ6_9BACT</name>
<evidence type="ECO:0000313" key="7">
    <source>
        <dbReference type="Proteomes" id="UP001267426"/>
    </source>
</evidence>
<keyword evidence="3 5" id="KW-0687">Ribonucleoprotein</keyword>
<dbReference type="Pfam" id="PF00831">
    <property type="entry name" value="Ribosomal_L29"/>
    <property type="match status" value="1"/>
</dbReference>